<accession>A0A917DPR9</accession>
<keyword evidence="1" id="KW-0472">Membrane</keyword>
<organism evidence="3 4">
    <name type="scientific">Croceicoccus mobilis</name>
    <dbReference type="NCBI Taxonomy" id="1703339"/>
    <lineage>
        <taxon>Bacteria</taxon>
        <taxon>Pseudomonadati</taxon>
        <taxon>Pseudomonadota</taxon>
        <taxon>Alphaproteobacteria</taxon>
        <taxon>Sphingomonadales</taxon>
        <taxon>Erythrobacteraceae</taxon>
        <taxon>Croceicoccus</taxon>
    </lineage>
</organism>
<reference evidence="3" key="1">
    <citation type="journal article" date="2014" name="Int. J. Syst. Evol. Microbiol.">
        <title>Complete genome sequence of Corynebacterium casei LMG S-19264T (=DSM 44701T), isolated from a smear-ripened cheese.</title>
        <authorList>
            <consortium name="US DOE Joint Genome Institute (JGI-PGF)"/>
            <person name="Walter F."/>
            <person name="Albersmeier A."/>
            <person name="Kalinowski J."/>
            <person name="Ruckert C."/>
        </authorList>
    </citation>
    <scope>NUCLEOTIDE SEQUENCE</scope>
    <source>
        <strain evidence="3">CGMCC 1.15360</strain>
    </source>
</reference>
<proteinExistence type="predicted"/>
<sequence>MRGKLRTFGKDQNGAVAGIYAVALIGLIAIGGVGFDYARMAGMDSELQNAADQAALAAATQLDGELTACARADKAAVSLLDNITLLSNVAPDDGSLARNAVTVNSGNAADGDEEDYCGNRGYITFYSSYSNPASNTLAGNDADAAIVAVSVDSRTARYAFTPIVGAIFARMSARAVASIGSAICDVPPLMICDPQPDSTLPITQRLLPGYGIQVTGHGNNTTKTGGQPDPYDTSTQVSSWAPGDFGFLEIGTGQVQDLIRALAYDDLPFDCSPVGGTSPETGNAQGLYDAINTRFDIYDFQQTTNGNNPLAACNSGGCPSASNTVKDLIRDSNGTTSANACKLNKNGWYLPPNEEQFWPIASTTTYNDMNVYNDTSNTPSITAMGLPRDNCHYESYRGNTGTDCGSANDDDNRVGNGVWGRGDYWATNHPGVTPPAGAKTMTRYQTYLWELGVTGSLPTAGKQVASPLCSTAKNSGISNSTPERRVLTVAVVTNCSSLSGKSTPVEIGEWMDMFLVEPIVDDRENGSVKDGLYMEVINVNQLGSGSTTGGTVRKDKPFLIE</sequence>
<keyword evidence="1" id="KW-0812">Transmembrane</keyword>
<gene>
    <name evidence="3" type="ORF">GCM10010990_03260</name>
</gene>
<dbReference type="AlphaFoldDB" id="A0A917DPR9"/>
<feature type="transmembrane region" description="Helical" evidence="1">
    <location>
        <begin position="12"/>
        <end position="35"/>
    </location>
</feature>
<evidence type="ECO:0000313" key="3">
    <source>
        <dbReference type="EMBL" id="GGD57366.1"/>
    </source>
</evidence>
<evidence type="ECO:0000256" key="1">
    <source>
        <dbReference type="SAM" id="Phobius"/>
    </source>
</evidence>
<comment type="caution">
    <text evidence="3">The sequence shown here is derived from an EMBL/GenBank/DDBJ whole genome shotgun (WGS) entry which is preliminary data.</text>
</comment>
<dbReference type="Pfam" id="PF13400">
    <property type="entry name" value="Tad"/>
    <property type="match status" value="1"/>
</dbReference>
<protein>
    <recommendedName>
        <fullName evidence="2">Putative Flp pilus-assembly TadG-like N-terminal domain-containing protein</fullName>
    </recommendedName>
</protein>
<name>A0A917DPR9_9SPHN</name>
<evidence type="ECO:0000259" key="2">
    <source>
        <dbReference type="Pfam" id="PF13400"/>
    </source>
</evidence>
<reference evidence="3" key="2">
    <citation type="submission" date="2020-09" db="EMBL/GenBank/DDBJ databases">
        <authorList>
            <person name="Sun Q."/>
            <person name="Zhou Y."/>
        </authorList>
    </citation>
    <scope>NUCLEOTIDE SEQUENCE</scope>
    <source>
        <strain evidence="3">CGMCC 1.15360</strain>
    </source>
</reference>
<dbReference type="InterPro" id="IPR028087">
    <property type="entry name" value="Tad_N"/>
</dbReference>
<dbReference type="OrthoDB" id="8014659at2"/>
<dbReference type="Proteomes" id="UP000612349">
    <property type="component" value="Unassembled WGS sequence"/>
</dbReference>
<feature type="domain" description="Putative Flp pilus-assembly TadG-like N-terminal" evidence="2">
    <location>
        <begin position="14"/>
        <end position="60"/>
    </location>
</feature>
<evidence type="ECO:0000313" key="4">
    <source>
        <dbReference type="Proteomes" id="UP000612349"/>
    </source>
</evidence>
<keyword evidence="4" id="KW-1185">Reference proteome</keyword>
<dbReference type="EMBL" id="BMIP01000001">
    <property type="protein sequence ID" value="GGD57366.1"/>
    <property type="molecule type" value="Genomic_DNA"/>
</dbReference>
<dbReference type="RefSeq" id="WP_066772701.1">
    <property type="nucleotide sequence ID" value="NZ_BMIP01000001.1"/>
</dbReference>
<keyword evidence="1" id="KW-1133">Transmembrane helix</keyword>